<dbReference type="AlphaFoldDB" id="A0A127A048"/>
<feature type="repeat" description="TPR" evidence="1">
    <location>
        <begin position="111"/>
        <end position="144"/>
    </location>
</feature>
<dbReference type="KEGG" id="satk:SA2016_2151"/>
<keyword evidence="1" id="KW-0802">TPR repeat</keyword>
<dbReference type="STRING" id="37927.SA2016_2151"/>
<accession>A0A127A048</accession>
<dbReference type="PROSITE" id="PS50005">
    <property type="entry name" value="TPR"/>
    <property type="match status" value="1"/>
</dbReference>
<protein>
    <submittedName>
        <fullName evidence="2">Uncharacterized protein</fullName>
    </submittedName>
</protein>
<dbReference type="SUPFAM" id="SSF48452">
    <property type="entry name" value="TPR-like"/>
    <property type="match status" value="1"/>
</dbReference>
<reference evidence="2 3" key="1">
    <citation type="submission" date="2016-02" db="EMBL/GenBank/DDBJ databases">
        <title>Complete genome of Sinomonas atrocyanea KCTC 3377.</title>
        <authorList>
            <person name="Kim K.M."/>
        </authorList>
    </citation>
    <scope>NUCLEOTIDE SEQUENCE [LARGE SCALE GENOMIC DNA]</scope>
    <source>
        <strain evidence="2 3">KCTC 3377</strain>
    </source>
</reference>
<dbReference type="Gene3D" id="1.25.40.10">
    <property type="entry name" value="Tetratricopeptide repeat domain"/>
    <property type="match status" value="1"/>
</dbReference>
<sequence>MISDRREWPDAGFPGVAVNPETLDTEVVDEERCADALAASSDPRDHALVELARGHVSAAAEILVEARYTDPESFRLKVLELDVLRAGNRNDRAVERAQQLLSESKGTPNEAMVLQYLGKIQFSRGNYAAAEKAFSQALELRVAASADASLIYSSTVALGRARELRSREQ</sequence>
<dbReference type="Proteomes" id="UP000070134">
    <property type="component" value="Chromosome"/>
</dbReference>
<proteinExistence type="predicted"/>
<dbReference type="EMBL" id="CP014518">
    <property type="protein sequence ID" value="AMM32820.1"/>
    <property type="molecule type" value="Genomic_DNA"/>
</dbReference>
<organism evidence="2 3">
    <name type="scientific">Sinomonas atrocyanea</name>
    <dbReference type="NCBI Taxonomy" id="37927"/>
    <lineage>
        <taxon>Bacteria</taxon>
        <taxon>Bacillati</taxon>
        <taxon>Actinomycetota</taxon>
        <taxon>Actinomycetes</taxon>
        <taxon>Micrococcales</taxon>
        <taxon>Micrococcaceae</taxon>
        <taxon>Sinomonas</taxon>
    </lineage>
</organism>
<name>A0A127A048_9MICC</name>
<dbReference type="OrthoDB" id="4942368at2"/>
<evidence type="ECO:0000313" key="2">
    <source>
        <dbReference type="EMBL" id="AMM32820.1"/>
    </source>
</evidence>
<evidence type="ECO:0000313" key="3">
    <source>
        <dbReference type="Proteomes" id="UP000070134"/>
    </source>
</evidence>
<dbReference type="RefSeq" id="WP_066497924.1">
    <property type="nucleotide sequence ID" value="NZ_BJMO01000047.1"/>
</dbReference>
<keyword evidence="3" id="KW-1185">Reference proteome</keyword>
<evidence type="ECO:0000256" key="1">
    <source>
        <dbReference type="PROSITE-ProRule" id="PRU00339"/>
    </source>
</evidence>
<dbReference type="InterPro" id="IPR019734">
    <property type="entry name" value="TPR_rpt"/>
</dbReference>
<dbReference type="InterPro" id="IPR011990">
    <property type="entry name" value="TPR-like_helical_dom_sf"/>
</dbReference>
<gene>
    <name evidence="2" type="ORF">SA2016_2151</name>
</gene>